<accession>A0ACB9JNN6</accession>
<keyword evidence="2" id="KW-1185">Reference proteome</keyword>
<name>A0ACB9JNN6_9ASTR</name>
<proteinExistence type="predicted"/>
<reference evidence="1 2" key="2">
    <citation type="journal article" date="2022" name="Mol. Ecol. Resour.">
        <title>The genomes of chicory, endive, great burdock and yacon provide insights into Asteraceae paleo-polyploidization history and plant inulin production.</title>
        <authorList>
            <person name="Fan W."/>
            <person name="Wang S."/>
            <person name="Wang H."/>
            <person name="Wang A."/>
            <person name="Jiang F."/>
            <person name="Liu H."/>
            <person name="Zhao H."/>
            <person name="Xu D."/>
            <person name="Zhang Y."/>
        </authorList>
    </citation>
    <scope>NUCLEOTIDE SEQUENCE [LARGE SCALE GENOMIC DNA]</scope>
    <source>
        <strain evidence="2">cv. Yunnan</strain>
        <tissue evidence="1">Leaves</tissue>
    </source>
</reference>
<sequence length="320" mass="34150">MFDLRTTGDIRASDGNPISNGSGGHREAQQVSMPEMVKISPNPKVNNQGTVPPLSRIGSSSYRFSPYGSNKGCGDGISSFPSVGESTVLDTQMDGLKPPSSPANPQVSDKDSGMYSPRKDSNDIQSIIWDANNGHYKIAGRTQGSGTIPPLSRIGSSSYRFSPYGSNKGCGALRGKGKGVNRKEKVQNKYSPMLSELRVNEFVHETTVIGDRRKGRELPATIGLNTTSDGSTRDGISSFPSVGESTVLDTQMDGLKPPSSPANPQVSDKDSGMCSPRKDSNDIQSIIWDANNGHYKIAGRTQGSVSGIQDCDMNTQTDTH</sequence>
<organism evidence="1 2">
    <name type="scientific">Smallanthus sonchifolius</name>
    <dbReference type="NCBI Taxonomy" id="185202"/>
    <lineage>
        <taxon>Eukaryota</taxon>
        <taxon>Viridiplantae</taxon>
        <taxon>Streptophyta</taxon>
        <taxon>Embryophyta</taxon>
        <taxon>Tracheophyta</taxon>
        <taxon>Spermatophyta</taxon>
        <taxon>Magnoliopsida</taxon>
        <taxon>eudicotyledons</taxon>
        <taxon>Gunneridae</taxon>
        <taxon>Pentapetalae</taxon>
        <taxon>asterids</taxon>
        <taxon>campanulids</taxon>
        <taxon>Asterales</taxon>
        <taxon>Asteraceae</taxon>
        <taxon>Asteroideae</taxon>
        <taxon>Heliantheae alliance</taxon>
        <taxon>Millerieae</taxon>
        <taxon>Smallanthus</taxon>
    </lineage>
</organism>
<gene>
    <name evidence="1" type="ORF">L1987_08917</name>
</gene>
<dbReference type="EMBL" id="CM042020">
    <property type="protein sequence ID" value="KAI3821351.1"/>
    <property type="molecule type" value="Genomic_DNA"/>
</dbReference>
<reference evidence="2" key="1">
    <citation type="journal article" date="2022" name="Mol. Ecol. Resour.">
        <title>The genomes of chicory, endive, great burdock and yacon provide insights into Asteraceae palaeo-polyploidization history and plant inulin production.</title>
        <authorList>
            <person name="Fan W."/>
            <person name="Wang S."/>
            <person name="Wang H."/>
            <person name="Wang A."/>
            <person name="Jiang F."/>
            <person name="Liu H."/>
            <person name="Zhao H."/>
            <person name="Xu D."/>
            <person name="Zhang Y."/>
        </authorList>
    </citation>
    <scope>NUCLEOTIDE SEQUENCE [LARGE SCALE GENOMIC DNA]</scope>
    <source>
        <strain evidence="2">cv. Yunnan</strain>
    </source>
</reference>
<evidence type="ECO:0000313" key="2">
    <source>
        <dbReference type="Proteomes" id="UP001056120"/>
    </source>
</evidence>
<evidence type="ECO:0000313" key="1">
    <source>
        <dbReference type="EMBL" id="KAI3821351.1"/>
    </source>
</evidence>
<comment type="caution">
    <text evidence="1">The sequence shown here is derived from an EMBL/GenBank/DDBJ whole genome shotgun (WGS) entry which is preliminary data.</text>
</comment>
<dbReference type="Proteomes" id="UP001056120">
    <property type="component" value="Linkage Group LG03"/>
</dbReference>
<protein>
    <submittedName>
        <fullName evidence="1">Uncharacterized protein</fullName>
    </submittedName>
</protein>